<evidence type="ECO:0000256" key="7">
    <source>
        <dbReference type="RuleBase" id="RU363032"/>
    </source>
</evidence>
<dbReference type="CDD" id="cd06261">
    <property type="entry name" value="TM_PBP2"/>
    <property type="match status" value="1"/>
</dbReference>
<gene>
    <name evidence="9" type="ORF">FHS19_003308</name>
</gene>
<comment type="caution">
    <text evidence="9">The sequence shown here is derived from an EMBL/GenBank/DDBJ whole genome shotgun (WGS) entry which is preliminary data.</text>
</comment>
<evidence type="ECO:0000256" key="5">
    <source>
        <dbReference type="ARBA" id="ARBA00022989"/>
    </source>
</evidence>
<comment type="subcellular location">
    <subcellularLocation>
        <location evidence="1 7">Cell membrane</location>
        <topology evidence="1 7">Multi-pass membrane protein</topology>
    </subcellularLocation>
</comment>
<evidence type="ECO:0000259" key="8">
    <source>
        <dbReference type="PROSITE" id="PS50928"/>
    </source>
</evidence>
<dbReference type="GO" id="GO:0055085">
    <property type="term" value="P:transmembrane transport"/>
    <property type="evidence" value="ECO:0007669"/>
    <property type="project" value="InterPro"/>
</dbReference>
<keyword evidence="2 7" id="KW-0813">Transport</keyword>
<keyword evidence="4 7" id="KW-0812">Transmembrane</keyword>
<proteinExistence type="inferred from homology"/>
<dbReference type="PROSITE" id="PS50928">
    <property type="entry name" value="ABC_TM1"/>
    <property type="match status" value="1"/>
</dbReference>
<keyword evidence="3" id="KW-1003">Cell membrane</keyword>
<protein>
    <submittedName>
        <fullName evidence="9">ABC-type glycerol-3-phosphate transport system permease component</fullName>
    </submittedName>
</protein>
<comment type="similarity">
    <text evidence="7">Belongs to the binding-protein-dependent transport system permease family.</text>
</comment>
<feature type="transmembrane region" description="Helical" evidence="7">
    <location>
        <begin position="72"/>
        <end position="96"/>
    </location>
</feature>
<evidence type="ECO:0000256" key="2">
    <source>
        <dbReference type="ARBA" id="ARBA00022448"/>
    </source>
</evidence>
<evidence type="ECO:0000313" key="10">
    <source>
        <dbReference type="Proteomes" id="UP000517523"/>
    </source>
</evidence>
<dbReference type="Pfam" id="PF00528">
    <property type="entry name" value="BPD_transp_1"/>
    <property type="match status" value="1"/>
</dbReference>
<feature type="transmembrane region" description="Helical" evidence="7">
    <location>
        <begin position="103"/>
        <end position="120"/>
    </location>
</feature>
<reference evidence="9 10" key="1">
    <citation type="submission" date="2020-08" db="EMBL/GenBank/DDBJ databases">
        <title>Genomic Encyclopedia of Type Strains, Phase III (KMG-III): the genomes of soil and plant-associated and newly described type strains.</title>
        <authorList>
            <person name="Whitman W."/>
        </authorList>
    </citation>
    <scope>NUCLEOTIDE SEQUENCE [LARGE SCALE GENOMIC DNA]</scope>
    <source>
        <strain evidence="9 10">CECT 5831</strain>
    </source>
</reference>
<dbReference type="PANTHER" id="PTHR43744:SF8">
    <property type="entry name" value="SN-GLYCEROL-3-PHOSPHATE TRANSPORT SYSTEM PERMEASE PROTEIN UGPE"/>
    <property type="match status" value="1"/>
</dbReference>
<dbReference type="GO" id="GO:0005886">
    <property type="term" value="C:plasma membrane"/>
    <property type="evidence" value="ECO:0007669"/>
    <property type="project" value="UniProtKB-SubCell"/>
</dbReference>
<dbReference type="InterPro" id="IPR035906">
    <property type="entry name" value="MetI-like_sf"/>
</dbReference>
<evidence type="ECO:0000256" key="3">
    <source>
        <dbReference type="ARBA" id="ARBA00022475"/>
    </source>
</evidence>
<keyword evidence="5 7" id="KW-1133">Transmembrane helix</keyword>
<organism evidence="9 10">
    <name type="scientific">Paenibacillus rhizosphaerae</name>
    <dbReference type="NCBI Taxonomy" id="297318"/>
    <lineage>
        <taxon>Bacteria</taxon>
        <taxon>Bacillati</taxon>
        <taxon>Bacillota</taxon>
        <taxon>Bacilli</taxon>
        <taxon>Bacillales</taxon>
        <taxon>Paenibacillaceae</taxon>
        <taxon>Paenibacillus</taxon>
    </lineage>
</organism>
<dbReference type="PANTHER" id="PTHR43744">
    <property type="entry name" value="ABC TRANSPORTER PERMEASE PROTEIN MG189-RELATED-RELATED"/>
    <property type="match status" value="1"/>
</dbReference>
<feature type="transmembrane region" description="Helical" evidence="7">
    <location>
        <begin position="12"/>
        <end position="32"/>
    </location>
</feature>
<feature type="transmembrane region" description="Helical" evidence="7">
    <location>
        <begin position="180"/>
        <end position="202"/>
    </location>
</feature>
<evidence type="ECO:0000256" key="4">
    <source>
        <dbReference type="ARBA" id="ARBA00022692"/>
    </source>
</evidence>
<name>A0A839TNY2_9BACL</name>
<feature type="transmembrane region" description="Helical" evidence="7">
    <location>
        <begin position="140"/>
        <end position="159"/>
    </location>
</feature>
<dbReference type="EMBL" id="JACHXJ010000002">
    <property type="protein sequence ID" value="MBB3128654.1"/>
    <property type="molecule type" value="Genomic_DNA"/>
</dbReference>
<dbReference type="Proteomes" id="UP000517523">
    <property type="component" value="Unassembled WGS sequence"/>
</dbReference>
<dbReference type="RefSeq" id="WP_183582797.1">
    <property type="nucleotide sequence ID" value="NZ_JACHXJ010000002.1"/>
</dbReference>
<sequence>MVARTTFRSIVHYAVLAVLLFATIFPFYMTLINSWKHRMDIYKHFWGWPTNFYVDNYKTAADYLLPYMLNSFVVAIGIVLTVLILSSMAAFSFAAYDFPGKGALYVLVIMMMMIPGFLLLVPQFTLVKSMGLLNSYSGQILPPAAVGSAMGTMLIREFLAGLPAGLFESAQLDGASSWRIFGRIALPLAKPILSVVGILTAISGWNNYIWPLVIISDEKLKPVILVLGKISGTVEQGTGLQLAGYVFSSLPFLVLFLFATKPFISGLTSGAMKG</sequence>
<dbReference type="InterPro" id="IPR000515">
    <property type="entry name" value="MetI-like"/>
</dbReference>
<evidence type="ECO:0000256" key="1">
    <source>
        <dbReference type="ARBA" id="ARBA00004651"/>
    </source>
</evidence>
<feature type="transmembrane region" description="Helical" evidence="7">
    <location>
        <begin position="242"/>
        <end position="264"/>
    </location>
</feature>
<evidence type="ECO:0000313" key="9">
    <source>
        <dbReference type="EMBL" id="MBB3128654.1"/>
    </source>
</evidence>
<feature type="domain" description="ABC transmembrane type-1" evidence="8">
    <location>
        <begin position="68"/>
        <end position="259"/>
    </location>
</feature>
<dbReference type="SUPFAM" id="SSF161098">
    <property type="entry name" value="MetI-like"/>
    <property type="match status" value="1"/>
</dbReference>
<evidence type="ECO:0000256" key="6">
    <source>
        <dbReference type="ARBA" id="ARBA00023136"/>
    </source>
</evidence>
<keyword evidence="6 7" id="KW-0472">Membrane</keyword>
<dbReference type="Gene3D" id="1.10.3720.10">
    <property type="entry name" value="MetI-like"/>
    <property type="match status" value="1"/>
</dbReference>
<dbReference type="AlphaFoldDB" id="A0A839TNY2"/>
<accession>A0A839TNY2</accession>